<dbReference type="RefSeq" id="WP_146380457.1">
    <property type="nucleotide sequence ID" value="NZ_VOEJ01000001.1"/>
</dbReference>
<dbReference type="Proteomes" id="UP000320042">
    <property type="component" value="Unassembled WGS sequence"/>
</dbReference>
<organism evidence="2 3">
    <name type="scientific">Mucilaginibacter pallidiroseus</name>
    <dbReference type="NCBI Taxonomy" id="2599295"/>
    <lineage>
        <taxon>Bacteria</taxon>
        <taxon>Pseudomonadati</taxon>
        <taxon>Bacteroidota</taxon>
        <taxon>Sphingobacteriia</taxon>
        <taxon>Sphingobacteriales</taxon>
        <taxon>Sphingobacteriaceae</taxon>
        <taxon>Mucilaginibacter</taxon>
    </lineage>
</organism>
<keyword evidence="3" id="KW-1185">Reference proteome</keyword>
<reference evidence="2 3" key="1">
    <citation type="submission" date="2019-07" db="EMBL/GenBank/DDBJ databases">
        <authorList>
            <person name="Kim J."/>
        </authorList>
    </citation>
    <scope>NUCLEOTIDE SEQUENCE [LARGE SCALE GENOMIC DNA]</scope>
    <source>
        <strain evidence="3">dk17</strain>
    </source>
</reference>
<feature type="compositionally biased region" description="Acidic residues" evidence="1">
    <location>
        <begin position="49"/>
        <end position="64"/>
    </location>
</feature>
<evidence type="ECO:0000256" key="1">
    <source>
        <dbReference type="SAM" id="MobiDB-lite"/>
    </source>
</evidence>
<feature type="compositionally biased region" description="Polar residues" evidence="1">
    <location>
        <begin position="14"/>
        <end position="24"/>
    </location>
</feature>
<sequence length="64" mass="6643">MENKGENAVAGEGNNKQAYEQDVTNAVDANDAGKATGMQQNNGYGNTPLEDENGNDDGVEPAAE</sequence>
<evidence type="ECO:0000313" key="2">
    <source>
        <dbReference type="EMBL" id="TWR31560.1"/>
    </source>
</evidence>
<evidence type="ECO:0000313" key="3">
    <source>
        <dbReference type="Proteomes" id="UP000320042"/>
    </source>
</evidence>
<feature type="region of interest" description="Disordered" evidence="1">
    <location>
        <begin position="1"/>
        <end position="64"/>
    </location>
</feature>
<accession>A0A563UJK1</accession>
<proteinExistence type="predicted"/>
<protein>
    <submittedName>
        <fullName evidence="2">Uncharacterized protein</fullName>
    </submittedName>
</protein>
<name>A0A563UJK1_9SPHI</name>
<gene>
    <name evidence="2" type="ORF">FPZ43_03550</name>
</gene>
<dbReference type="EMBL" id="VOEJ01000001">
    <property type="protein sequence ID" value="TWR31560.1"/>
    <property type="molecule type" value="Genomic_DNA"/>
</dbReference>
<dbReference type="AlphaFoldDB" id="A0A563UJK1"/>
<comment type="caution">
    <text evidence="2">The sequence shown here is derived from an EMBL/GenBank/DDBJ whole genome shotgun (WGS) entry which is preliminary data.</text>
</comment>